<feature type="compositionally biased region" description="Polar residues" evidence="1">
    <location>
        <begin position="336"/>
        <end position="350"/>
    </location>
</feature>
<name>A0A9W4SV85_9GLOM</name>
<feature type="non-terminal residue" evidence="2">
    <location>
        <position position="398"/>
    </location>
</feature>
<protein>
    <submittedName>
        <fullName evidence="2">18953_t:CDS:1</fullName>
    </submittedName>
</protein>
<evidence type="ECO:0000313" key="3">
    <source>
        <dbReference type="Proteomes" id="UP001153678"/>
    </source>
</evidence>
<comment type="caution">
    <text evidence="2">The sequence shown here is derived from an EMBL/GenBank/DDBJ whole genome shotgun (WGS) entry which is preliminary data.</text>
</comment>
<organism evidence="2 3">
    <name type="scientific">Funneliformis geosporum</name>
    <dbReference type="NCBI Taxonomy" id="1117311"/>
    <lineage>
        <taxon>Eukaryota</taxon>
        <taxon>Fungi</taxon>
        <taxon>Fungi incertae sedis</taxon>
        <taxon>Mucoromycota</taxon>
        <taxon>Glomeromycotina</taxon>
        <taxon>Glomeromycetes</taxon>
        <taxon>Glomerales</taxon>
        <taxon>Glomeraceae</taxon>
        <taxon>Funneliformis</taxon>
    </lineage>
</organism>
<dbReference type="AlphaFoldDB" id="A0A9W4SV85"/>
<dbReference type="OrthoDB" id="2434832at2759"/>
<sequence>MDPKAANITKCQNSSIQKLWQLVGIWEVNSESVKEVKAKPSKLGVCKTYFNLDQTFHETGLKTKISKEQSMITIRRCLFCNLDFYIISRGKLLIQKSRESLIFEKISEKKALKYLRYICQICFNKNGEHIHIPPGQEKKQISCIENNYHNNNTEKSLELISKWILNVVKLQDLLLQAQLLSQLSYSLTVNNKNILNIPSANILPPSLFMVKSALEIGKANKIAINKNLQISSQESYEFGQFLESKITNDRDISSKKEIIWKLSMELFDLFKNPLNIKHRFLQTTPQMNQIGYNKLAMCYKNGKIHMNKLYKQEITNEEPRNTFGRRATEVNKPILQPQNNSNLQPESSTTRTRKNISIEKNREILHKKTRSRATNEEVNKLQPLIEQNEKPTSEQLEM</sequence>
<dbReference type="EMBL" id="CAMKVN010002845">
    <property type="protein sequence ID" value="CAI2182822.1"/>
    <property type="molecule type" value="Genomic_DNA"/>
</dbReference>
<evidence type="ECO:0000256" key="1">
    <source>
        <dbReference type="SAM" id="MobiDB-lite"/>
    </source>
</evidence>
<feature type="region of interest" description="Disordered" evidence="1">
    <location>
        <begin position="330"/>
        <end position="398"/>
    </location>
</feature>
<proteinExistence type="predicted"/>
<dbReference type="Proteomes" id="UP001153678">
    <property type="component" value="Unassembled WGS sequence"/>
</dbReference>
<keyword evidence="3" id="KW-1185">Reference proteome</keyword>
<accession>A0A9W4SV85</accession>
<gene>
    <name evidence="2" type="ORF">FWILDA_LOCUS10770</name>
</gene>
<evidence type="ECO:0000313" key="2">
    <source>
        <dbReference type="EMBL" id="CAI2182822.1"/>
    </source>
</evidence>
<reference evidence="2" key="1">
    <citation type="submission" date="2022-08" db="EMBL/GenBank/DDBJ databases">
        <authorList>
            <person name="Kallberg Y."/>
            <person name="Tangrot J."/>
            <person name="Rosling A."/>
        </authorList>
    </citation>
    <scope>NUCLEOTIDE SEQUENCE</scope>
    <source>
        <strain evidence="2">Wild A</strain>
    </source>
</reference>
<feature type="compositionally biased region" description="Basic and acidic residues" evidence="1">
    <location>
        <begin position="356"/>
        <end position="366"/>
    </location>
</feature>